<feature type="non-terminal residue" evidence="2">
    <location>
        <position position="1"/>
    </location>
</feature>
<dbReference type="AlphaFoldDB" id="A0A4V3SAH3"/>
<feature type="region of interest" description="Disordered" evidence="1">
    <location>
        <begin position="182"/>
        <end position="255"/>
    </location>
</feature>
<sequence length="431" mass="49758">YTKTYWYIVVISLTLMFFSENRDELENIIVDSRGEIHDASNKIFSKDVLQEKNEITQQEKICKSIKKSNKKQIEETIKKDRPIFDKEHSCKEYIFSSCSKILDEGILFDKPVNDQQPAKNFQKSLEPPNCNNQSEWMKENPVGASKNYPIRKVSESSDIHYDEQPVYTELKNVSCMKNLQSKSKTLSNNPKMSHPTKVQSIAGRNKESEKKKNVSSGSESTKEYSVENSSETSSLDSSDESQSSEKQSQSSEKQNFNTAARSFAGLIPFKITKRDIEFLEFLLAAIRHSYESEAKADRNNREIFQIPAHMLKPGDNLVEISPNSSFYLSREKIAYIELKSTRENQCDWKMLVRETLLEVYGESITNYSATGKRGARPAINAILFKALFNWATEKAERPITRKAYIQCINKCASNKRKYRSKKEKNRKRRKM</sequence>
<feature type="region of interest" description="Disordered" evidence="1">
    <location>
        <begin position="117"/>
        <end position="149"/>
    </location>
</feature>
<evidence type="ECO:0000256" key="1">
    <source>
        <dbReference type="SAM" id="MobiDB-lite"/>
    </source>
</evidence>
<reference evidence="2 3" key="1">
    <citation type="journal article" date="2019" name="Philos. Trans. R. Soc. Lond., B, Biol. Sci.">
        <title>Ant behaviour and brain gene expression of defending hosts depend on the ecological success of the intruding social parasite.</title>
        <authorList>
            <person name="Kaur R."/>
            <person name="Stoldt M."/>
            <person name="Jongepier E."/>
            <person name="Feldmeyer B."/>
            <person name="Menzel F."/>
            <person name="Bornberg-Bauer E."/>
            <person name="Foitzik S."/>
        </authorList>
    </citation>
    <scope>NUCLEOTIDE SEQUENCE [LARGE SCALE GENOMIC DNA]</scope>
    <source>
        <tissue evidence="2">Whole body</tissue>
    </source>
</reference>
<evidence type="ECO:0000313" key="3">
    <source>
        <dbReference type="Proteomes" id="UP000310200"/>
    </source>
</evidence>
<feature type="compositionally biased region" description="Low complexity" evidence="1">
    <location>
        <begin position="229"/>
        <end position="254"/>
    </location>
</feature>
<comment type="caution">
    <text evidence="2">The sequence shown here is derived from an EMBL/GenBank/DDBJ whole genome shotgun (WGS) entry which is preliminary data.</text>
</comment>
<organism evidence="2 3">
    <name type="scientific">Temnothorax longispinosus</name>
    <dbReference type="NCBI Taxonomy" id="300112"/>
    <lineage>
        <taxon>Eukaryota</taxon>
        <taxon>Metazoa</taxon>
        <taxon>Ecdysozoa</taxon>
        <taxon>Arthropoda</taxon>
        <taxon>Hexapoda</taxon>
        <taxon>Insecta</taxon>
        <taxon>Pterygota</taxon>
        <taxon>Neoptera</taxon>
        <taxon>Endopterygota</taxon>
        <taxon>Hymenoptera</taxon>
        <taxon>Apocrita</taxon>
        <taxon>Aculeata</taxon>
        <taxon>Formicoidea</taxon>
        <taxon>Formicidae</taxon>
        <taxon>Myrmicinae</taxon>
        <taxon>Temnothorax</taxon>
    </lineage>
</organism>
<proteinExistence type="predicted"/>
<name>A0A4V3SAH3_9HYME</name>
<evidence type="ECO:0000313" key="2">
    <source>
        <dbReference type="EMBL" id="TGZ49024.1"/>
    </source>
</evidence>
<gene>
    <name evidence="2" type="ORF">DBV15_10847</name>
</gene>
<protein>
    <submittedName>
        <fullName evidence="2">Uncharacterized protein</fullName>
    </submittedName>
</protein>
<dbReference type="Proteomes" id="UP000310200">
    <property type="component" value="Unassembled WGS sequence"/>
</dbReference>
<feature type="compositionally biased region" description="Polar residues" evidence="1">
    <location>
        <begin position="182"/>
        <end position="199"/>
    </location>
</feature>
<feature type="compositionally biased region" description="Polar residues" evidence="1">
    <location>
        <begin position="117"/>
        <end position="135"/>
    </location>
</feature>
<dbReference type="EMBL" id="QBLH01002268">
    <property type="protein sequence ID" value="TGZ49024.1"/>
    <property type="molecule type" value="Genomic_DNA"/>
</dbReference>
<accession>A0A4V3SAH3</accession>
<keyword evidence="3" id="KW-1185">Reference proteome</keyword>